<dbReference type="EMBL" id="KB445794">
    <property type="protein sequence ID" value="EMD38974.1"/>
    <property type="molecule type" value="Genomic_DNA"/>
</dbReference>
<evidence type="ECO:0000313" key="12">
    <source>
        <dbReference type="EMBL" id="EMD38974.1"/>
    </source>
</evidence>
<evidence type="ECO:0000256" key="5">
    <source>
        <dbReference type="ARBA" id="ARBA00022989"/>
    </source>
</evidence>
<keyword evidence="3 10" id="KW-0808">Transferase</keyword>
<dbReference type="Pfam" id="PF01066">
    <property type="entry name" value="CDP-OH_P_transf"/>
    <property type="match status" value="1"/>
</dbReference>
<evidence type="ECO:0000256" key="10">
    <source>
        <dbReference type="RuleBase" id="RU003750"/>
    </source>
</evidence>
<evidence type="ECO:0000256" key="6">
    <source>
        <dbReference type="ARBA" id="ARBA00023098"/>
    </source>
</evidence>
<comment type="similarity">
    <text evidence="10">Belongs to the CDP-alcohol phosphatidyltransferase class-I family.</text>
</comment>
<dbReference type="PROSITE" id="PS00379">
    <property type="entry name" value="CDP_ALCOHOL_P_TRANSF"/>
    <property type="match status" value="1"/>
</dbReference>
<reference evidence="12 13" key="1">
    <citation type="journal article" date="2012" name="Proc. Natl. Acad. Sci. U.S.A.">
        <title>Comparative genomics of Ceriporiopsis subvermispora and Phanerochaete chrysosporium provide insight into selective ligninolysis.</title>
        <authorList>
            <person name="Fernandez-Fueyo E."/>
            <person name="Ruiz-Duenas F.J."/>
            <person name="Ferreira P."/>
            <person name="Floudas D."/>
            <person name="Hibbett D.S."/>
            <person name="Canessa P."/>
            <person name="Larrondo L.F."/>
            <person name="James T.Y."/>
            <person name="Seelenfreund D."/>
            <person name="Lobos S."/>
            <person name="Polanco R."/>
            <person name="Tello M."/>
            <person name="Honda Y."/>
            <person name="Watanabe T."/>
            <person name="Watanabe T."/>
            <person name="Ryu J.S."/>
            <person name="Kubicek C.P."/>
            <person name="Schmoll M."/>
            <person name="Gaskell J."/>
            <person name="Hammel K.E."/>
            <person name="St John F.J."/>
            <person name="Vanden Wymelenberg A."/>
            <person name="Sabat G."/>
            <person name="Splinter BonDurant S."/>
            <person name="Syed K."/>
            <person name="Yadav J.S."/>
            <person name="Doddapaneni H."/>
            <person name="Subramanian V."/>
            <person name="Lavin J.L."/>
            <person name="Oguiza J.A."/>
            <person name="Perez G."/>
            <person name="Pisabarro A.G."/>
            <person name="Ramirez L."/>
            <person name="Santoyo F."/>
            <person name="Master E."/>
            <person name="Coutinho P.M."/>
            <person name="Henrissat B."/>
            <person name="Lombard V."/>
            <person name="Magnuson J.K."/>
            <person name="Kuees U."/>
            <person name="Hori C."/>
            <person name="Igarashi K."/>
            <person name="Samejima M."/>
            <person name="Held B.W."/>
            <person name="Barry K.W."/>
            <person name="LaButti K.M."/>
            <person name="Lapidus A."/>
            <person name="Lindquist E.A."/>
            <person name="Lucas S.M."/>
            <person name="Riley R."/>
            <person name="Salamov A.A."/>
            <person name="Hoffmeister D."/>
            <person name="Schwenk D."/>
            <person name="Hadar Y."/>
            <person name="Yarden O."/>
            <person name="de Vries R.P."/>
            <person name="Wiebenga A."/>
            <person name="Stenlid J."/>
            <person name="Eastwood D."/>
            <person name="Grigoriev I.V."/>
            <person name="Berka R.M."/>
            <person name="Blanchette R.A."/>
            <person name="Kersten P."/>
            <person name="Martinez A.T."/>
            <person name="Vicuna R."/>
            <person name="Cullen D."/>
        </authorList>
    </citation>
    <scope>NUCLEOTIDE SEQUENCE [LARGE SCALE GENOMIC DNA]</scope>
    <source>
        <strain evidence="12 13">B</strain>
    </source>
</reference>
<dbReference type="GO" id="GO:0043337">
    <property type="term" value="F:cardiolipin synthase (CMP-forming)"/>
    <property type="evidence" value="ECO:0007669"/>
    <property type="project" value="TreeGrafter"/>
</dbReference>
<sequence length="389" mass="43070">MSSPTVKSCMKRSVSQSDLPSLDSSSLRPRRPSIEMQRKSVSFCPADVEVFYVENWDRSPAEVTNKLHYSVDLASLQRRSGTHAAPHRFTEDRRSESVTVESRCSCYSSTTVQIVCCILFRTVIVHLLIALNRLYWGALGSAMRGLVRVTEILLRSRPYQKPTPTPPKLPEKPKILRENIYTIPNLLTVSRILACPVLGWSILHGDFKLATSLLAYAGLTDLVDGYLARRFKMGSVLGTILDPAADKTLMTTLTITLAMKGMIPVPLVVIILGRDVLLSISAFYIRYTSLPEPKTWTRYWDFSIPSAEVHPTGISKPLTGNAQINTAVQLLLMGTTTVSPVLPFDIGLALTALQWTVAITTVWSGLSYLFTKNAVRIISPNRKPPAPPS</sequence>
<organism evidence="12 13">
    <name type="scientific">Ceriporiopsis subvermispora (strain B)</name>
    <name type="common">White-rot fungus</name>
    <name type="synonym">Gelatoporia subvermispora</name>
    <dbReference type="NCBI Taxonomy" id="914234"/>
    <lineage>
        <taxon>Eukaryota</taxon>
        <taxon>Fungi</taxon>
        <taxon>Dikarya</taxon>
        <taxon>Basidiomycota</taxon>
        <taxon>Agaricomycotina</taxon>
        <taxon>Agaricomycetes</taxon>
        <taxon>Polyporales</taxon>
        <taxon>Gelatoporiaceae</taxon>
        <taxon>Gelatoporia</taxon>
    </lineage>
</organism>
<dbReference type="AlphaFoldDB" id="M2PQX1"/>
<evidence type="ECO:0000256" key="3">
    <source>
        <dbReference type="ARBA" id="ARBA00022679"/>
    </source>
</evidence>
<dbReference type="GO" id="GO:0032049">
    <property type="term" value="P:cardiolipin biosynthetic process"/>
    <property type="evidence" value="ECO:0007669"/>
    <property type="project" value="TreeGrafter"/>
</dbReference>
<comment type="subcellular location">
    <subcellularLocation>
        <location evidence="1">Membrane</location>
        <topology evidence="1">Multi-pass membrane protein</topology>
    </subcellularLocation>
</comment>
<protein>
    <recommendedName>
        <fullName evidence="14">CDP-alcohol phosphatidyltransferase</fullName>
    </recommendedName>
</protein>
<keyword evidence="7" id="KW-0472">Membrane</keyword>
<dbReference type="InterPro" id="IPR043130">
    <property type="entry name" value="CDP-OH_PTrfase_TM_dom"/>
</dbReference>
<dbReference type="Proteomes" id="UP000016930">
    <property type="component" value="Unassembled WGS sequence"/>
</dbReference>
<feature type="region of interest" description="Disordered" evidence="11">
    <location>
        <begin position="1"/>
        <end position="31"/>
    </location>
</feature>
<dbReference type="PANTHER" id="PTHR14269:SF60">
    <property type="entry name" value="CARDIOLIPIN SYNTHASE (CMP-FORMING)"/>
    <property type="match status" value="1"/>
</dbReference>
<dbReference type="STRING" id="914234.M2PQX1"/>
<dbReference type="InterPro" id="IPR050324">
    <property type="entry name" value="CDP-alcohol_PTase-I"/>
</dbReference>
<evidence type="ECO:0000256" key="8">
    <source>
        <dbReference type="ARBA" id="ARBA00023209"/>
    </source>
</evidence>
<keyword evidence="6" id="KW-0443">Lipid metabolism</keyword>
<dbReference type="InterPro" id="IPR048254">
    <property type="entry name" value="CDP_ALCOHOL_P_TRANSF_CS"/>
</dbReference>
<evidence type="ECO:0000256" key="7">
    <source>
        <dbReference type="ARBA" id="ARBA00023136"/>
    </source>
</evidence>
<evidence type="ECO:0000256" key="9">
    <source>
        <dbReference type="ARBA" id="ARBA00023264"/>
    </source>
</evidence>
<keyword evidence="8" id="KW-0594">Phospholipid biosynthesis</keyword>
<dbReference type="GO" id="GO:0005739">
    <property type="term" value="C:mitochondrion"/>
    <property type="evidence" value="ECO:0007669"/>
    <property type="project" value="TreeGrafter"/>
</dbReference>
<evidence type="ECO:0000256" key="2">
    <source>
        <dbReference type="ARBA" id="ARBA00022516"/>
    </source>
</evidence>
<feature type="compositionally biased region" description="Low complexity" evidence="11">
    <location>
        <begin position="17"/>
        <end position="27"/>
    </location>
</feature>
<accession>M2PQX1</accession>
<evidence type="ECO:0000313" key="13">
    <source>
        <dbReference type="Proteomes" id="UP000016930"/>
    </source>
</evidence>
<keyword evidence="2" id="KW-0444">Lipid biosynthesis</keyword>
<evidence type="ECO:0008006" key="14">
    <source>
        <dbReference type="Google" id="ProtNLM"/>
    </source>
</evidence>
<keyword evidence="4" id="KW-0812">Transmembrane</keyword>
<keyword evidence="5" id="KW-1133">Transmembrane helix</keyword>
<dbReference type="OrthoDB" id="10020554at2759"/>
<evidence type="ECO:0000256" key="11">
    <source>
        <dbReference type="SAM" id="MobiDB-lite"/>
    </source>
</evidence>
<dbReference type="HOGENOM" id="CLU_709794_0_0_1"/>
<dbReference type="Gene3D" id="1.20.120.1760">
    <property type="match status" value="1"/>
</dbReference>
<evidence type="ECO:0000256" key="1">
    <source>
        <dbReference type="ARBA" id="ARBA00004141"/>
    </source>
</evidence>
<gene>
    <name evidence="12" type="ORF">CERSUDRAFT_122483</name>
</gene>
<proteinExistence type="inferred from homology"/>
<keyword evidence="9" id="KW-1208">Phospholipid metabolism</keyword>
<name>M2PQX1_CERS8</name>
<dbReference type="GO" id="GO:0016020">
    <property type="term" value="C:membrane"/>
    <property type="evidence" value="ECO:0007669"/>
    <property type="project" value="UniProtKB-SubCell"/>
</dbReference>
<dbReference type="PANTHER" id="PTHR14269">
    <property type="entry name" value="CDP-DIACYLGLYCEROL--GLYCEROL-3-PHOSPHATE 3-PHOSPHATIDYLTRANSFERASE-RELATED"/>
    <property type="match status" value="1"/>
</dbReference>
<evidence type="ECO:0000256" key="4">
    <source>
        <dbReference type="ARBA" id="ARBA00022692"/>
    </source>
</evidence>
<dbReference type="InterPro" id="IPR000462">
    <property type="entry name" value="CDP-OH_P_trans"/>
</dbReference>
<keyword evidence="13" id="KW-1185">Reference proteome</keyword>